<evidence type="ECO:0000313" key="3">
    <source>
        <dbReference type="Proteomes" id="UP001252186"/>
    </source>
</evidence>
<dbReference type="PROSITE" id="PS51257">
    <property type="entry name" value="PROKAR_LIPOPROTEIN"/>
    <property type="match status" value="1"/>
</dbReference>
<dbReference type="PANTHER" id="PTHR47495:SF3">
    <property type="entry name" value="BLR6219 PROTEIN"/>
    <property type="match status" value="1"/>
</dbReference>
<comment type="caution">
    <text evidence="2">The sequence shown here is derived from an EMBL/GenBank/DDBJ whole genome shotgun (WGS) entry which is preliminary data.</text>
</comment>
<reference evidence="2 3" key="1">
    <citation type="submission" date="2023-09" db="EMBL/GenBank/DDBJ databases">
        <authorList>
            <person name="Rey-Velasco X."/>
        </authorList>
    </citation>
    <scope>NUCLEOTIDE SEQUENCE [LARGE SCALE GENOMIC DNA]</scope>
    <source>
        <strain evidence="2 3">P050</strain>
    </source>
</reference>
<gene>
    <name evidence="2" type="ORF">RM519_04020</name>
</gene>
<protein>
    <submittedName>
        <fullName evidence="2">Molybdopterin cofactor-binding domain-containing protein</fullName>
    </submittedName>
</protein>
<dbReference type="PANTHER" id="PTHR47495">
    <property type="entry name" value="ALDEHYDE DEHYDROGENASE"/>
    <property type="match status" value="1"/>
</dbReference>
<keyword evidence="3" id="KW-1185">Reference proteome</keyword>
<dbReference type="SMART" id="SM01008">
    <property type="entry name" value="Ald_Xan_dh_C"/>
    <property type="match status" value="1"/>
</dbReference>
<evidence type="ECO:0000313" key="2">
    <source>
        <dbReference type="EMBL" id="MDT0552405.1"/>
    </source>
</evidence>
<dbReference type="InterPro" id="IPR037165">
    <property type="entry name" value="AldOxase/xan_DH_Mopterin-bd_sf"/>
</dbReference>
<accession>A0ABU2Y3N2</accession>
<dbReference type="InterPro" id="IPR012368">
    <property type="entry name" value="OxRdtase_Mopterin-bd_su_IorB"/>
</dbReference>
<dbReference type="Gene3D" id="3.90.1170.50">
    <property type="entry name" value="Aldehyde oxidase/xanthine dehydrogenase, a/b hammerhead"/>
    <property type="match status" value="1"/>
</dbReference>
<dbReference type="InterPro" id="IPR006311">
    <property type="entry name" value="TAT_signal"/>
</dbReference>
<evidence type="ECO:0000259" key="1">
    <source>
        <dbReference type="SMART" id="SM01008"/>
    </source>
</evidence>
<dbReference type="Pfam" id="PF02738">
    <property type="entry name" value="MoCoBD_1"/>
    <property type="match status" value="1"/>
</dbReference>
<sequence length="726" mass="79394">MGAVRNISRRSFIKGIGLASGGLIIACNSNPFASEPKDLIEFNPNLFVQLNSDGSLVLVASRSEMGNGVRTSLTSVIADEMEADWKRVSIKQATGDAKYGDQNTDGSRSIRYLYETMRKMGATTRTMLEQSAAKKWEVSVEECSAKDHFVHHTSGKKIAFGDLVEIAKTLEVPEEVTFKSKDKFKYIGSYLKGIDVPNYANGSAVFGLDKRVDNMKFVAIKRCPSTFGTAKSFDGSEALKIKGVEKVVQLDRVPRPFGALGGVAVVANNTWAAFQGKDALKVDWDLGANGAYDSDEYMELLTKNVHKKGTVAKESGNVNKAFRKATKIVESTFKAPHLVHAPMEVPNAVAVVNGDTCEVWAPTQDPQTARTEVAEFLGVEKENVTINITFLGGGFGRKSKPDYIIEAVAMAKQLNSPVQIIWSREDDIQQSYFHTVSSQYMKAGIDADGNVSGWLHRYAFPSIMSTFDPSTDGPAGWENGSATNMPYLIPDMRVETGKAPAHVRIGWLRSVINIPHGFSVNVFIDELAHAAGKDPLDFRLNMIGKEFRKEGGKGKYKWNTKRFKHVLKQVAKNADWGKKLPEGHAQGIAVQYSFLSYVASVVEVSVKDGKVKVHKVHTVVDCGVAINKNTVESQMEGAAVFGLSLALYGKITAKDGAIEQSNFHDYQMVRMHEAPEIHVEIVDSDEKPTGVGEPGVPVIAPAIVNAVFKATGKRYHSLPLSDHNLV</sequence>
<dbReference type="Pfam" id="PF20256">
    <property type="entry name" value="MoCoBD_2"/>
    <property type="match status" value="2"/>
</dbReference>
<dbReference type="Gene3D" id="3.30.365.10">
    <property type="entry name" value="Aldehyde oxidase/xanthine dehydrogenase, molybdopterin binding domain"/>
    <property type="match status" value="4"/>
</dbReference>
<dbReference type="RefSeq" id="WP_311592266.1">
    <property type="nucleotide sequence ID" value="NZ_JAVRHV010000001.1"/>
</dbReference>
<dbReference type="InterPro" id="IPR000674">
    <property type="entry name" value="Ald_Oxase/Xan_DH_a/b"/>
</dbReference>
<dbReference type="InterPro" id="IPR046867">
    <property type="entry name" value="AldOxase/xan_DH_MoCoBD2"/>
</dbReference>
<dbReference type="InterPro" id="IPR008274">
    <property type="entry name" value="AldOxase/xan_DH_MoCoBD1"/>
</dbReference>
<organism evidence="2 3">
    <name type="scientific">Urechidicola vernalis</name>
    <dbReference type="NCBI Taxonomy" id="3075600"/>
    <lineage>
        <taxon>Bacteria</taxon>
        <taxon>Pseudomonadati</taxon>
        <taxon>Bacteroidota</taxon>
        <taxon>Flavobacteriia</taxon>
        <taxon>Flavobacteriales</taxon>
        <taxon>Flavobacteriaceae</taxon>
        <taxon>Urechidicola</taxon>
    </lineage>
</organism>
<feature type="domain" description="Aldehyde oxidase/xanthine dehydrogenase a/b hammerhead" evidence="1">
    <location>
        <begin position="201"/>
        <end position="288"/>
    </location>
</feature>
<dbReference type="InterPro" id="IPR052516">
    <property type="entry name" value="N-heterocyclic_Hydroxylase"/>
</dbReference>
<proteinExistence type="predicted"/>
<dbReference type="EMBL" id="JAVRHV010000001">
    <property type="protein sequence ID" value="MDT0552405.1"/>
    <property type="molecule type" value="Genomic_DNA"/>
</dbReference>
<dbReference type="PIRSF" id="PIRSF036389">
    <property type="entry name" value="IOR_B"/>
    <property type="match status" value="1"/>
</dbReference>
<dbReference type="SUPFAM" id="SSF56003">
    <property type="entry name" value="Molybdenum cofactor-binding domain"/>
    <property type="match status" value="2"/>
</dbReference>
<dbReference type="PROSITE" id="PS51318">
    <property type="entry name" value="TAT"/>
    <property type="match status" value="1"/>
</dbReference>
<name>A0ABU2Y3N2_9FLAO</name>
<dbReference type="Proteomes" id="UP001252186">
    <property type="component" value="Unassembled WGS sequence"/>
</dbReference>